<keyword evidence="5 7" id="KW-1133">Transmembrane helix</keyword>
<reference evidence="8 9" key="1">
    <citation type="journal article" date="2018" name="Mol. Plant">
        <title>The genome of Artemisia annua provides insight into the evolution of Asteraceae family and artemisinin biosynthesis.</title>
        <authorList>
            <person name="Shen Q."/>
            <person name="Zhang L."/>
            <person name="Liao Z."/>
            <person name="Wang S."/>
            <person name="Yan T."/>
            <person name="Shi P."/>
            <person name="Liu M."/>
            <person name="Fu X."/>
            <person name="Pan Q."/>
            <person name="Wang Y."/>
            <person name="Lv Z."/>
            <person name="Lu X."/>
            <person name="Zhang F."/>
            <person name="Jiang W."/>
            <person name="Ma Y."/>
            <person name="Chen M."/>
            <person name="Hao X."/>
            <person name="Li L."/>
            <person name="Tang Y."/>
            <person name="Lv G."/>
            <person name="Zhou Y."/>
            <person name="Sun X."/>
            <person name="Brodelius P.E."/>
            <person name="Rose J.K.C."/>
            <person name="Tang K."/>
        </authorList>
    </citation>
    <scope>NUCLEOTIDE SEQUENCE [LARGE SCALE GENOMIC DNA]</scope>
    <source>
        <strain evidence="9">cv. Huhao1</strain>
        <tissue evidence="8">Leaf</tissue>
    </source>
</reference>
<name>A0A2U1L3V5_ARTAN</name>
<comment type="similarity">
    <text evidence="2">Belongs to the SLC29A/ENT transporter (TC 2.A.57) family.</text>
</comment>
<comment type="subcellular location">
    <subcellularLocation>
        <location evidence="1">Membrane</location>
        <topology evidence="1">Multi-pass membrane protein</topology>
    </subcellularLocation>
</comment>
<dbReference type="InterPro" id="IPR002259">
    <property type="entry name" value="Eqnu_transpt"/>
</dbReference>
<keyword evidence="6 7" id="KW-0472">Membrane</keyword>
<dbReference type="PANTHER" id="PTHR10332:SF38">
    <property type="entry name" value="EQUILIBRATIVE NUCLEOTIDE TRANSPORTER 3-RELATED"/>
    <property type="match status" value="1"/>
</dbReference>
<evidence type="ECO:0000256" key="7">
    <source>
        <dbReference type="SAM" id="Phobius"/>
    </source>
</evidence>
<sequence>MTIVYSGDETPLEIKGKWSAVVMCWIFGLGTVLSWNIISTLGDYFYEVFPDYHPVRVLTIVYAPLAIAILIIFLCKDTRGDTSKRHLIGHVLFTTSNIGLLVLYLATSGKGGMGKYVGICLLVLVSSIADAHIQGGMIGNLAFMCSEFVQSYVAGMAASGALTSVLRLITKAAFKNVENGLRKGALVFLAISIFFEFQCTFLYAFIFPNIPIVKYYRAKAAREGSEIVTSNLSIVGAEIKFDQHGSLALPLSCSRQHHPISLYKIRPNSGHLSSHRRSLDHTATTMVILTAFPSFLHSTRAQSTLPPRYTRLHSRETHPLLLFSLDAPKL</sequence>
<feature type="transmembrane region" description="Helical" evidence="7">
    <location>
        <begin position="186"/>
        <end position="207"/>
    </location>
</feature>
<dbReference type="STRING" id="35608.A0A2U1L3V5"/>
<evidence type="ECO:0000256" key="5">
    <source>
        <dbReference type="ARBA" id="ARBA00022989"/>
    </source>
</evidence>
<evidence type="ECO:0000256" key="6">
    <source>
        <dbReference type="ARBA" id="ARBA00023136"/>
    </source>
</evidence>
<dbReference type="PANTHER" id="PTHR10332">
    <property type="entry name" value="EQUILIBRATIVE NUCLEOSIDE TRANSPORTER"/>
    <property type="match status" value="1"/>
</dbReference>
<keyword evidence="9" id="KW-1185">Reference proteome</keyword>
<dbReference type="EMBL" id="PKPP01011699">
    <property type="protein sequence ID" value="PWA43682.1"/>
    <property type="molecule type" value="Genomic_DNA"/>
</dbReference>
<comment type="caution">
    <text evidence="8">The sequence shown here is derived from an EMBL/GenBank/DDBJ whole genome shotgun (WGS) entry which is preliminary data.</text>
</comment>
<organism evidence="8 9">
    <name type="scientific">Artemisia annua</name>
    <name type="common">Sweet wormwood</name>
    <dbReference type="NCBI Taxonomy" id="35608"/>
    <lineage>
        <taxon>Eukaryota</taxon>
        <taxon>Viridiplantae</taxon>
        <taxon>Streptophyta</taxon>
        <taxon>Embryophyta</taxon>
        <taxon>Tracheophyta</taxon>
        <taxon>Spermatophyta</taxon>
        <taxon>Magnoliopsida</taxon>
        <taxon>eudicotyledons</taxon>
        <taxon>Gunneridae</taxon>
        <taxon>Pentapetalae</taxon>
        <taxon>asterids</taxon>
        <taxon>campanulids</taxon>
        <taxon>Asterales</taxon>
        <taxon>Asteraceae</taxon>
        <taxon>Asteroideae</taxon>
        <taxon>Anthemideae</taxon>
        <taxon>Artemisiinae</taxon>
        <taxon>Artemisia</taxon>
    </lineage>
</organism>
<dbReference type="OrthoDB" id="1856718at2759"/>
<feature type="transmembrane region" description="Helical" evidence="7">
    <location>
        <begin position="87"/>
        <end position="107"/>
    </location>
</feature>
<feature type="transmembrane region" description="Helical" evidence="7">
    <location>
        <begin position="20"/>
        <end position="38"/>
    </location>
</feature>
<keyword evidence="3" id="KW-0813">Transport</keyword>
<accession>A0A2U1L3V5</accession>
<feature type="transmembrane region" description="Helical" evidence="7">
    <location>
        <begin position="113"/>
        <end position="131"/>
    </location>
</feature>
<dbReference type="AlphaFoldDB" id="A0A2U1L3V5"/>
<protein>
    <submittedName>
        <fullName evidence="8">Equilibrative nucleotide transporter 3</fullName>
    </submittedName>
</protein>
<evidence type="ECO:0000256" key="4">
    <source>
        <dbReference type="ARBA" id="ARBA00022692"/>
    </source>
</evidence>
<evidence type="ECO:0000256" key="2">
    <source>
        <dbReference type="ARBA" id="ARBA00007965"/>
    </source>
</evidence>
<gene>
    <name evidence="8" type="ORF">CTI12_AA506930</name>
</gene>
<proteinExistence type="inferred from homology"/>
<keyword evidence="4 7" id="KW-0812">Transmembrane</keyword>
<evidence type="ECO:0000313" key="9">
    <source>
        <dbReference type="Proteomes" id="UP000245207"/>
    </source>
</evidence>
<feature type="transmembrane region" description="Helical" evidence="7">
    <location>
        <begin position="152"/>
        <end position="174"/>
    </location>
</feature>
<feature type="transmembrane region" description="Helical" evidence="7">
    <location>
        <begin position="58"/>
        <end position="75"/>
    </location>
</feature>
<evidence type="ECO:0000313" key="8">
    <source>
        <dbReference type="EMBL" id="PWA43682.1"/>
    </source>
</evidence>
<dbReference type="Proteomes" id="UP000245207">
    <property type="component" value="Unassembled WGS sequence"/>
</dbReference>
<dbReference type="GO" id="GO:0005886">
    <property type="term" value="C:plasma membrane"/>
    <property type="evidence" value="ECO:0007669"/>
    <property type="project" value="TreeGrafter"/>
</dbReference>
<dbReference type="GO" id="GO:0005337">
    <property type="term" value="F:nucleoside transmembrane transporter activity"/>
    <property type="evidence" value="ECO:0007669"/>
    <property type="project" value="InterPro"/>
</dbReference>
<evidence type="ECO:0000256" key="3">
    <source>
        <dbReference type="ARBA" id="ARBA00022448"/>
    </source>
</evidence>
<dbReference type="Pfam" id="PF01733">
    <property type="entry name" value="Nucleoside_tran"/>
    <property type="match status" value="1"/>
</dbReference>
<evidence type="ECO:0000256" key="1">
    <source>
        <dbReference type="ARBA" id="ARBA00004141"/>
    </source>
</evidence>